<evidence type="ECO:0000259" key="3">
    <source>
        <dbReference type="Pfam" id="PF12850"/>
    </source>
</evidence>
<dbReference type="InterPro" id="IPR041802">
    <property type="entry name" value="MPP_YfcE"/>
</dbReference>
<evidence type="ECO:0000256" key="2">
    <source>
        <dbReference type="RuleBase" id="RU362039"/>
    </source>
</evidence>
<dbReference type="GO" id="GO:0016787">
    <property type="term" value="F:hydrolase activity"/>
    <property type="evidence" value="ECO:0007669"/>
    <property type="project" value="UniProtKB-UniRule"/>
</dbReference>
<dbReference type="AlphaFoldDB" id="A0A7G1G8R5"/>
<keyword evidence="5" id="KW-1185">Reference proteome</keyword>
<dbReference type="InterPro" id="IPR024654">
    <property type="entry name" value="Calcineurin-like_PHP_lpxH"/>
</dbReference>
<dbReference type="EC" id="3.1.4.-" evidence="2"/>
<evidence type="ECO:0000256" key="1">
    <source>
        <dbReference type="ARBA" id="ARBA00008950"/>
    </source>
</evidence>
<dbReference type="SUPFAM" id="SSF56300">
    <property type="entry name" value="Metallo-dependent phosphatases"/>
    <property type="match status" value="1"/>
</dbReference>
<dbReference type="PANTHER" id="PTHR43165">
    <property type="entry name" value="METALLOPHOSPHOESTERASE"/>
    <property type="match status" value="1"/>
</dbReference>
<dbReference type="KEGG" id="ocy:OSSY52_17750"/>
<protein>
    <recommendedName>
        <fullName evidence="2">Phosphoesterase</fullName>
        <ecNumber evidence="2">3.1.4.-</ecNumber>
    </recommendedName>
</protein>
<reference evidence="4 5" key="1">
    <citation type="submission" date="2018-06" db="EMBL/GenBank/DDBJ databases">
        <title>Genome sequencing of Oceanotoga sp. sy52.</title>
        <authorList>
            <person name="Mori K."/>
        </authorList>
    </citation>
    <scope>NUCLEOTIDE SEQUENCE [LARGE SCALE GENOMIC DNA]</scope>
    <source>
        <strain evidence="5">sy52</strain>
    </source>
</reference>
<evidence type="ECO:0000313" key="4">
    <source>
        <dbReference type="EMBL" id="BBE31634.1"/>
    </source>
</evidence>
<dbReference type="InterPro" id="IPR053193">
    <property type="entry name" value="MetalloPDE_YfcE-like"/>
</dbReference>
<dbReference type="CDD" id="cd00841">
    <property type="entry name" value="MPP_YfcE"/>
    <property type="match status" value="1"/>
</dbReference>
<dbReference type="Proteomes" id="UP000516361">
    <property type="component" value="Chromosome"/>
</dbReference>
<dbReference type="Gene3D" id="3.60.21.10">
    <property type="match status" value="1"/>
</dbReference>
<dbReference type="Pfam" id="PF12850">
    <property type="entry name" value="Metallophos_2"/>
    <property type="match status" value="1"/>
</dbReference>
<proteinExistence type="inferred from homology"/>
<dbReference type="InterPro" id="IPR000979">
    <property type="entry name" value="Phosphodiesterase_MJ0936/Vps29"/>
</dbReference>
<feature type="domain" description="Calcineurin-like phosphoesterase" evidence="3">
    <location>
        <begin position="3"/>
        <end position="150"/>
    </location>
</feature>
<dbReference type="EMBL" id="AP018712">
    <property type="protein sequence ID" value="BBE31634.1"/>
    <property type="molecule type" value="Genomic_DNA"/>
</dbReference>
<accession>A0A7G1G8R5</accession>
<dbReference type="InterPro" id="IPR029052">
    <property type="entry name" value="Metallo-depent_PP-like"/>
</dbReference>
<gene>
    <name evidence="4" type="ORF">OSSY52_17750</name>
</gene>
<dbReference type="InParanoid" id="A0A7G1G8R5"/>
<organism evidence="4 5">
    <name type="scientific">Tepiditoga spiralis</name>
    <dbReference type="NCBI Taxonomy" id="2108365"/>
    <lineage>
        <taxon>Bacteria</taxon>
        <taxon>Thermotogati</taxon>
        <taxon>Thermotogota</taxon>
        <taxon>Thermotogae</taxon>
        <taxon>Petrotogales</taxon>
        <taxon>Petrotogaceae</taxon>
        <taxon>Tepiditoga</taxon>
    </lineage>
</organism>
<dbReference type="GO" id="GO:0046872">
    <property type="term" value="F:metal ion binding"/>
    <property type="evidence" value="ECO:0007669"/>
    <property type="project" value="UniProtKB-KW"/>
</dbReference>
<name>A0A7G1G8R5_9BACT</name>
<comment type="similarity">
    <text evidence="1 2">Belongs to the metallophosphoesterase superfamily. YfcE family.</text>
</comment>
<sequence>MWLLISDTHDNLDKLKKLPNIIKKNSIKTIFHCGDFISPFTLKFFMYENVDFYGVFGNNDGERVILSQKSNVSIVPGPRFLEINNKKIYMMHEPYSLKAAKNSKLYDYIFFGHTHEKFHEQMNNTQIINPGEGSGWLTNQATYVIINPENNKIEFKVL</sequence>
<dbReference type="RefSeq" id="WP_190614296.1">
    <property type="nucleotide sequence ID" value="NZ_AP018712.1"/>
</dbReference>
<comment type="cofactor">
    <cofactor evidence="2">
        <name>a divalent metal cation</name>
        <dbReference type="ChEBI" id="CHEBI:60240"/>
    </cofactor>
</comment>
<evidence type="ECO:0000313" key="5">
    <source>
        <dbReference type="Proteomes" id="UP000516361"/>
    </source>
</evidence>
<dbReference type="PANTHER" id="PTHR43165:SF1">
    <property type="entry name" value="PHOSPHODIESTERASE MJ0936"/>
    <property type="match status" value="1"/>
</dbReference>
<dbReference type="NCBIfam" id="TIGR00040">
    <property type="entry name" value="yfcE"/>
    <property type="match status" value="1"/>
</dbReference>
<keyword evidence="2" id="KW-0479">Metal-binding</keyword>